<feature type="domain" description="Scaffold protein Nfu/NifU N-terminal" evidence="1">
    <location>
        <begin position="7"/>
        <end position="87"/>
    </location>
</feature>
<sequence length="136" mass="15165">MFLRFKVSSEDPKLVPLFELDPDLQKSSASALDRKHTLLKELFEIEGVKSVFFGPDFITVTKTDEDVAWTDIKRHASEAIANFFESGDPITVGAVHHESSISEDDDEIVSMIKELLDTRISAAAIPELSPYKIIKG</sequence>
<dbReference type="SMART" id="SM00932">
    <property type="entry name" value="Nfu_N"/>
    <property type="match status" value="1"/>
</dbReference>
<dbReference type="AlphaFoldDB" id="A0AAD9CP37"/>
<proteinExistence type="predicted"/>
<keyword evidence="3" id="KW-1185">Reference proteome</keyword>
<dbReference type="Proteomes" id="UP001228049">
    <property type="component" value="Unassembled WGS sequence"/>
</dbReference>
<dbReference type="PANTHER" id="PTHR11178">
    <property type="entry name" value="IRON-SULFUR CLUSTER SCAFFOLD PROTEIN NFU-RELATED"/>
    <property type="match status" value="1"/>
</dbReference>
<dbReference type="InterPro" id="IPR014824">
    <property type="entry name" value="Nfu/NifU_N"/>
</dbReference>
<gene>
    <name evidence="2" type="ORF">KUDE01_012386</name>
</gene>
<dbReference type="Pfam" id="PF08712">
    <property type="entry name" value="Nfu_N"/>
    <property type="match status" value="1"/>
</dbReference>
<dbReference type="Gene3D" id="3.30.1370.70">
    <property type="entry name" value="Scaffold protein Nfu/NifU, N-terminal domain"/>
    <property type="match status" value="1"/>
</dbReference>
<dbReference type="EMBL" id="JASDAP010000003">
    <property type="protein sequence ID" value="KAK1905203.1"/>
    <property type="molecule type" value="Genomic_DNA"/>
</dbReference>
<evidence type="ECO:0000259" key="1">
    <source>
        <dbReference type="SMART" id="SM00932"/>
    </source>
</evidence>
<protein>
    <submittedName>
        <fullName evidence="2">NFU1 iron-sulfur cluster scaffold like mitochondrial</fullName>
    </submittedName>
</protein>
<dbReference type="GO" id="GO:0005739">
    <property type="term" value="C:mitochondrion"/>
    <property type="evidence" value="ECO:0007669"/>
    <property type="project" value="TreeGrafter"/>
</dbReference>
<accession>A0AAD9CP37</accession>
<comment type="caution">
    <text evidence="2">The sequence shown here is derived from an EMBL/GenBank/DDBJ whole genome shotgun (WGS) entry which is preliminary data.</text>
</comment>
<evidence type="ECO:0000313" key="2">
    <source>
        <dbReference type="EMBL" id="KAK1905203.1"/>
    </source>
</evidence>
<dbReference type="PANTHER" id="PTHR11178:SF45">
    <property type="entry name" value="NFU1 IRON-SULFUR CLUSTER SCAFFOLD HOMOLOG, MITOCHONDRIAL"/>
    <property type="match status" value="1"/>
</dbReference>
<dbReference type="SUPFAM" id="SSF110836">
    <property type="entry name" value="Hypothetical protein SAV1430"/>
    <property type="match status" value="1"/>
</dbReference>
<name>A0AAD9CP37_DISEL</name>
<dbReference type="InterPro" id="IPR036498">
    <property type="entry name" value="Nfu/NifU_N_sf"/>
</dbReference>
<organism evidence="2 3">
    <name type="scientific">Dissostichus eleginoides</name>
    <name type="common">Patagonian toothfish</name>
    <name type="synonym">Dissostichus amissus</name>
    <dbReference type="NCBI Taxonomy" id="100907"/>
    <lineage>
        <taxon>Eukaryota</taxon>
        <taxon>Metazoa</taxon>
        <taxon>Chordata</taxon>
        <taxon>Craniata</taxon>
        <taxon>Vertebrata</taxon>
        <taxon>Euteleostomi</taxon>
        <taxon>Actinopterygii</taxon>
        <taxon>Neopterygii</taxon>
        <taxon>Teleostei</taxon>
        <taxon>Neoteleostei</taxon>
        <taxon>Acanthomorphata</taxon>
        <taxon>Eupercaria</taxon>
        <taxon>Perciformes</taxon>
        <taxon>Notothenioidei</taxon>
        <taxon>Nototheniidae</taxon>
        <taxon>Dissostichus</taxon>
    </lineage>
</organism>
<reference evidence="2" key="1">
    <citation type="submission" date="2023-04" db="EMBL/GenBank/DDBJ databases">
        <title>Chromosome-level genome of Chaenocephalus aceratus.</title>
        <authorList>
            <person name="Park H."/>
        </authorList>
    </citation>
    <scope>NUCLEOTIDE SEQUENCE</scope>
    <source>
        <strain evidence="2">DE</strain>
        <tissue evidence="2">Muscle</tissue>
    </source>
</reference>
<evidence type="ECO:0000313" key="3">
    <source>
        <dbReference type="Proteomes" id="UP001228049"/>
    </source>
</evidence>